<proteinExistence type="predicted"/>
<accession>A0A0G4F402</accession>
<dbReference type="Proteomes" id="UP000041254">
    <property type="component" value="Unassembled WGS sequence"/>
</dbReference>
<evidence type="ECO:0000256" key="1">
    <source>
        <dbReference type="SAM" id="SignalP"/>
    </source>
</evidence>
<evidence type="ECO:0000313" key="3">
    <source>
        <dbReference type="EMBL" id="CEM06955.1"/>
    </source>
</evidence>
<evidence type="ECO:0000259" key="2">
    <source>
        <dbReference type="Pfam" id="PF26058"/>
    </source>
</evidence>
<sequence length="389" mass="41462">MWRLRILAIVLSVLRQTCADDASRSVLEAVSSANSTLQTSTGFVSCDVAMDGRVCTNGGTHMLLPRAKLFGICGHYNFDLQGMLDASGNEQHGQGFFERGPSLPAMGSSAVFQSSFAAIPALPCLLEGRDSSYTFWFHLLRDAASMTSGSQDTWCPMLHRGGTENGTMFRAPSISYSVGHPVRIKVEMTTRMAASGGGWGEVFKHEAILSHGVPLRNSWNHVAVVRHGSRLRLYLNGILDSSYETTGDSPLLEHPVFVGGTEGTRDQCKAPLMMDELRIYNRALGRDEITAEAAPALAGVGPAYVRLGCLHCTLQEAIDACAEGYHICTSLEQHTGALQVARVNGWVSKDTLVWTRAVANGGGSASSGVALGDGSEAAVGLGICCADLH</sequence>
<dbReference type="VEuPathDB" id="CryptoDB:Vbra_8839"/>
<dbReference type="SUPFAM" id="SSF49899">
    <property type="entry name" value="Concanavalin A-like lectins/glucanases"/>
    <property type="match status" value="1"/>
</dbReference>
<keyword evidence="4" id="KW-1185">Reference proteome</keyword>
<dbReference type="InParanoid" id="A0A0G4F402"/>
<dbReference type="EMBL" id="CDMY01000373">
    <property type="protein sequence ID" value="CEM06955.1"/>
    <property type="molecule type" value="Genomic_DNA"/>
</dbReference>
<feature type="signal peptide" evidence="1">
    <location>
        <begin position="1"/>
        <end position="19"/>
    </location>
</feature>
<dbReference type="InterPro" id="IPR013320">
    <property type="entry name" value="ConA-like_dom_sf"/>
</dbReference>
<evidence type="ECO:0000313" key="4">
    <source>
        <dbReference type="Proteomes" id="UP000041254"/>
    </source>
</evidence>
<dbReference type="InterPro" id="IPR058332">
    <property type="entry name" value="DUF8019"/>
</dbReference>
<dbReference type="Pfam" id="PF13385">
    <property type="entry name" value="Laminin_G_3"/>
    <property type="match status" value="1"/>
</dbReference>
<dbReference type="Gene3D" id="2.60.120.200">
    <property type="match status" value="1"/>
</dbReference>
<dbReference type="PANTHER" id="PTHR42535:SF2">
    <property type="entry name" value="CHROMOSOME UNDETERMINED SCAFFOLD_146, WHOLE GENOME SHOTGUN SEQUENCE"/>
    <property type="match status" value="1"/>
</dbReference>
<feature type="domain" description="DUF8019" evidence="2">
    <location>
        <begin position="302"/>
        <end position="387"/>
    </location>
</feature>
<keyword evidence="1" id="KW-0732">Signal</keyword>
<dbReference type="Pfam" id="PF26058">
    <property type="entry name" value="DUF8019"/>
    <property type="match status" value="1"/>
</dbReference>
<reference evidence="3 4" key="1">
    <citation type="submission" date="2014-11" db="EMBL/GenBank/DDBJ databases">
        <authorList>
            <person name="Zhu J."/>
            <person name="Qi W."/>
            <person name="Song R."/>
        </authorList>
    </citation>
    <scope>NUCLEOTIDE SEQUENCE [LARGE SCALE GENOMIC DNA]</scope>
</reference>
<organism evidence="3 4">
    <name type="scientific">Vitrella brassicaformis (strain CCMP3155)</name>
    <dbReference type="NCBI Taxonomy" id="1169540"/>
    <lineage>
        <taxon>Eukaryota</taxon>
        <taxon>Sar</taxon>
        <taxon>Alveolata</taxon>
        <taxon>Colpodellida</taxon>
        <taxon>Vitrellaceae</taxon>
        <taxon>Vitrella</taxon>
    </lineage>
</organism>
<gene>
    <name evidence="3" type="ORF">Vbra_8839</name>
</gene>
<protein>
    <recommendedName>
        <fullName evidence="2">DUF8019 domain-containing protein</fullName>
    </recommendedName>
</protein>
<dbReference type="PANTHER" id="PTHR42535">
    <property type="entry name" value="OOKINETE PROTEIN, PUTATIVE-RELATED"/>
    <property type="match status" value="1"/>
</dbReference>
<name>A0A0G4F402_VITBC</name>
<dbReference type="PhylomeDB" id="A0A0G4F402"/>
<feature type="chain" id="PRO_5005188569" description="DUF8019 domain-containing protein" evidence="1">
    <location>
        <begin position="20"/>
        <end position="389"/>
    </location>
</feature>
<dbReference type="OrthoDB" id="347083at2759"/>
<dbReference type="AlphaFoldDB" id="A0A0G4F402"/>